<feature type="region of interest" description="Disordered" evidence="1">
    <location>
        <begin position="1"/>
        <end position="36"/>
    </location>
</feature>
<dbReference type="AlphaFoldDB" id="A0A3L6L7S2"/>
<name>A0A3L6L7S2_9TRYP</name>
<protein>
    <submittedName>
        <fullName evidence="2">Uncharacterized protein</fullName>
    </submittedName>
</protein>
<comment type="caution">
    <text evidence="2">The sequence shown here is derived from an EMBL/GenBank/DDBJ whole genome shotgun (WGS) entry which is preliminary data.</text>
</comment>
<feature type="region of interest" description="Disordered" evidence="1">
    <location>
        <begin position="183"/>
        <end position="272"/>
    </location>
</feature>
<feature type="compositionally biased region" description="Basic and acidic residues" evidence="1">
    <location>
        <begin position="185"/>
        <end position="195"/>
    </location>
</feature>
<evidence type="ECO:0000313" key="3">
    <source>
        <dbReference type="Proteomes" id="UP000266743"/>
    </source>
</evidence>
<feature type="region of interest" description="Disordered" evidence="1">
    <location>
        <begin position="303"/>
        <end position="328"/>
    </location>
</feature>
<feature type="compositionally biased region" description="Low complexity" evidence="1">
    <location>
        <begin position="104"/>
        <end position="118"/>
    </location>
</feature>
<evidence type="ECO:0000313" key="2">
    <source>
        <dbReference type="EMBL" id="RHW72116.1"/>
    </source>
</evidence>
<dbReference type="Proteomes" id="UP000266743">
    <property type="component" value="Chromosome 6"/>
</dbReference>
<dbReference type="EMBL" id="QSBY01000006">
    <property type="protein sequence ID" value="RHW72116.1"/>
    <property type="molecule type" value="Genomic_DNA"/>
</dbReference>
<evidence type="ECO:0000256" key="1">
    <source>
        <dbReference type="SAM" id="MobiDB-lite"/>
    </source>
</evidence>
<accession>A0A3L6L7S2</accession>
<feature type="region of interest" description="Disordered" evidence="1">
    <location>
        <begin position="87"/>
        <end position="162"/>
    </location>
</feature>
<feature type="compositionally biased region" description="Low complexity" evidence="1">
    <location>
        <begin position="303"/>
        <end position="318"/>
    </location>
</feature>
<gene>
    <name evidence="2" type="ORF">DPX39_060022300</name>
</gene>
<sequence length="390" mass="42350">MSYRRPTASSQRRARNHSDTSELSQAESVKSAHGGKANFAFGSIFRECGKRLRGESPTECNDEMEVHLSQQLTKRCDAALERASTLLGKTIKESERNSQTLQDGMGSSSRRSSMSPKKPSSPDKMEGGVTSRGSARLSGTVLKAPPPTPEQTQRDESVAIETRESGKWLEKLLGRVSNVVAKARTSPDMKERMLSEDADGGASAASTPHSSPCPLQRPSVGRASMNESTPSRLRKSVTFKDGANLETLTPPPRVPHIYEEEESNPEGNAGEEGGLAEAYMSTQLAGGPAFSSELPSQVTLQFSPAPRAPSRGSSCSRSVDMTNSPELPQTRDVGAVIRGRASSEAYRELSKEELLLYVKQHHISVKKMTSKKELFEVGRRIAEEKTSRAD</sequence>
<feature type="compositionally biased region" description="Basic and acidic residues" evidence="1">
    <location>
        <begin position="152"/>
        <end position="162"/>
    </location>
</feature>
<organism evidence="2 3">
    <name type="scientific">Trypanosoma brucei equiperdum</name>
    <dbReference type="NCBI Taxonomy" id="630700"/>
    <lineage>
        <taxon>Eukaryota</taxon>
        <taxon>Discoba</taxon>
        <taxon>Euglenozoa</taxon>
        <taxon>Kinetoplastea</taxon>
        <taxon>Metakinetoplastina</taxon>
        <taxon>Trypanosomatida</taxon>
        <taxon>Trypanosomatidae</taxon>
        <taxon>Trypanosoma</taxon>
    </lineage>
</organism>
<reference evidence="2 3" key="1">
    <citation type="submission" date="2018-09" db="EMBL/GenBank/DDBJ databases">
        <title>whole genome sequence of T. equiperdum IVM-t1 strain.</title>
        <authorList>
            <person name="Suganuma K."/>
        </authorList>
    </citation>
    <scope>NUCLEOTIDE SEQUENCE [LARGE SCALE GENOMIC DNA]</scope>
    <source>
        <strain evidence="2 3">IVM-t1</strain>
    </source>
</reference>
<proteinExistence type="predicted"/>